<feature type="domain" description="Large ribosomal subunit protein uL2 RNA-binding" evidence="6">
    <location>
        <begin position="42"/>
        <end position="118"/>
    </location>
</feature>
<feature type="compositionally biased region" description="Basic residues" evidence="4">
    <location>
        <begin position="1"/>
        <end position="11"/>
    </location>
</feature>
<gene>
    <name evidence="7" type="ORF">S01H1_70939</name>
</gene>
<dbReference type="GO" id="GO:0003723">
    <property type="term" value="F:RNA binding"/>
    <property type="evidence" value="ECO:0007669"/>
    <property type="project" value="InterPro"/>
</dbReference>
<proteinExistence type="inferred from homology"/>
<reference evidence="7" key="1">
    <citation type="journal article" date="2014" name="Front. Microbiol.">
        <title>High frequency of phylogenetically diverse reductive dehalogenase-homologous genes in deep subseafloor sedimentary metagenomes.</title>
        <authorList>
            <person name="Kawai M."/>
            <person name="Futagami T."/>
            <person name="Toyoda A."/>
            <person name="Takaki Y."/>
            <person name="Nishi S."/>
            <person name="Hori S."/>
            <person name="Arai W."/>
            <person name="Tsubouchi T."/>
            <person name="Morono Y."/>
            <person name="Uchiyama I."/>
            <person name="Ito T."/>
            <person name="Fujiyama A."/>
            <person name="Inagaki F."/>
            <person name="Takami H."/>
        </authorList>
    </citation>
    <scope>NUCLEOTIDE SEQUENCE</scope>
    <source>
        <strain evidence="7">Expedition CK06-06</strain>
    </source>
</reference>
<keyword evidence="2" id="KW-0689">Ribosomal protein</keyword>
<dbReference type="GO" id="GO:0003735">
    <property type="term" value="F:structural constituent of ribosome"/>
    <property type="evidence" value="ECO:0007669"/>
    <property type="project" value="InterPro"/>
</dbReference>
<dbReference type="InterPro" id="IPR008991">
    <property type="entry name" value="Translation_prot_SH3-like_sf"/>
</dbReference>
<dbReference type="InterPro" id="IPR012340">
    <property type="entry name" value="NA-bd_OB-fold"/>
</dbReference>
<feature type="region of interest" description="Disordered" evidence="4">
    <location>
        <begin position="1"/>
        <end position="55"/>
    </location>
</feature>
<dbReference type="EMBL" id="BARS01047205">
    <property type="protein sequence ID" value="GAG37508.1"/>
    <property type="molecule type" value="Genomic_DNA"/>
</dbReference>
<evidence type="ECO:0000259" key="6">
    <source>
        <dbReference type="SMART" id="SM01383"/>
    </source>
</evidence>
<sequence>MAIKKYKRTSAGRRNSSVNTHEAVTASKPVKSLLRPLPKRGGRNNQGKITVRHRGGGHKRMYRLIDFKRNKDDMAAKVMTIEYDPNRSCHIALLGYEDGEKRYILAPVGLQVGAELHSGAKVEPKVGNCMPMSAIPVGMEVHNIEMRPGQGGKMVRTAGGSARLAARDGDKAQLI</sequence>
<dbReference type="SUPFAM" id="SSF50249">
    <property type="entry name" value="Nucleic acid-binding proteins"/>
    <property type="match status" value="1"/>
</dbReference>
<dbReference type="GO" id="GO:0016740">
    <property type="term" value="F:transferase activity"/>
    <property type="evidence" value="ECO:0007669"/>
    <property type="project" value="InterPro"/>
</dbReference>
<dbReference type="SUPFAM" id="SSF50104">
    <property type="entry name" value="Translation proteins SH3-like domain"/>
    <property type="match status" value="1"/>
</dbReference>
<dbReference type="InterPro" id="IPR005880">
    <property type="entry name" value="Ribosomal_uL2_bac/org-type"/>
</dbReference>
<feature type="domain" description="Large ribosomal subunit protein uL2 C-terminal" evidence="5">
    <location>
        <begin position="124"/>
        <end position="175"/>
    </location>
</feature>
<comment type="similarity">
    <text evidence="1">Belongs to the universal ribosomal protein uL2 family.</text>
</comment>
<dbReference type="SMART" id="SM01383">
    <property type="entry name" value="Ribosomal_L2"/>
    <property type="match status" value="1"/>
</dbReference>
<dbReference type="SMART" id="SM01382">
    <property type="entry name" value="Ribosomal_L2_C"/>
    <property type="match status" value="1"/>
</dbReference>
<organism evidence="7">
    <name type="scientific">marine sediment metagenome</name>
    <dbReference type="NCBI Taxonomy" id="412755"/>
    <lineage>
        <taxon>unclassified sequences</taxon>
        <taxon>metagenomes</taxon>
        <taxon>ecological metagenomes</taxon>
    </lineage>
</organism>
<evidence type="ECO:0000256" key="1">
    <source>
        <dbReference type="ARBA" id="ARBA00005636"/>
    </source>
</evidence>
<accession>X0XLJ2</accession>
<dbReference type="Pfam" id="PF00181">
    <property type="entry name" value="Ribosomal_L2_N"/>
    <property type="match status" value="1"/>
</dbReference>
<protein>
    <submittedName>
        <fullName evidence="7">Uncharacterized protein</fullName>
    </submittedName>
</protein>
<dbReference type="FunFam" id="2.40.50.140:FF:000003">
    <property type="entry name" value="50S ribosomal protein L2"/>
    <property type="match status" value="1"/>
</dbReference>
<dbReference type="NCBIfam" id="TIGR01171">
    <property type="entry name" value="rplB_bact"/>
    <property type="match status" value="1"/>
</dbReference>
<evidence type="ECO:0000256" key="4">
    <source>
        <dbReference type="SAM" id="MobiDB-lite"/>
    </source>
</evidence>
<dbReference type="AlphaFoldDB" id="X0XLJ2"/>
<comment type="caution">
    <text evidence="7">The sequence shown here is derived from an EMBL/GenBank/DDBJ whole genome shotgun (WGS) entry which is preliminary data.</text>
</comment>
<dbReference type="GO" id="GO:0015934">
    <property type="term" value="C:large ribosomal subunit"/>
    <property type="evidence" value="ECO:0007669"/>
    <property type="project" value="InterPro"/>
</dbReference>
<dbReference type="InterPro" id="IPR022669">
    <property type="entry name" value="Ribosomal_uL2_C"/>
</dbReference>
<evidence type="ECO:0000256" key="2">
    <source>
        <dbReference type="ARBA" id="ARBA00022980"/>
    </source>
</evidence>
<dbReference type="Gene3D" id="2.30.30.30">
    <property type="match status" value="1"/>
</dbReference>
<dbReference type="InterPro" id="IPR014722">
    <property type="entry name" value="Rib_uL2_dom2"/>
</dbReference>
<feature type="non-terminal residue" evidence="7">
    <location>
        <position position="175"/>
    </location>
</feature>
<dbReference type="PANTHER" id="PTHR13691">
    <property type="entry name" value="RIBOSOMAL PROTEIN L2"/>
    <property type="match status" value="1"/>
</dbReference>
<feature type="compositionally biased region" description="Polar residues" evidence="4">
    <location>
        <begin position="12"/>
        <end position="22"/>
    </location>
</feature>
<dbReference type="InterPro" id="IPR022666">
    <property type="entry name" value="Ribosomal_uL2_RNA-bd_dom"/>
</dbReference>
<dbReference type="PANTHER" id="PTHR13691:SF5">
    <property type="entry name" value="LARGE RIBOSOMAL SUBUNIT PROTEIN UL2M"/>
    <property type="match status" value="1"/>
</dbReference>
<evidence type="ECO:0000259" key="5">
    <source>
        <dbReference type="SMART" id="SM01382"/>
    </source>
</evidence>
<evidence type="ECO:0000256" key="3">
    <source>
        <dbReference type="ARBA" id="ARBA00023274"/>
    </source>
</evidence>
<dbReference type="GO" id="GO:0002181">
    <property type="term" value="P:cytoplasmic translation"/>
    <property type="evidence" value="ECO:0007669"/>
    <property type="project" value="TreeGrafter"/>
</dbReference>
<name>X0XLJ2_9ZZZZ</name>
<dbReference type="Gene3D" id="2.40.50.140">
    <property type="entry name" value="Nucleic acid-binding proteins"/>
    <property type="match status" value="1"/>
</dbReference>
<dbReference type="InterPro" id="IPR002171">
    <property type="entry name" value="Ribosomal_uL2"/>
</dbReference>
<keyword evidence="3" id="KW-0687">Ribonucleoprotein</keyword>
<dbReference type="Pfam" id="PF03947">
    <property type="entry name" value="Ribosomal_L2_C"/>
    <property type="match status" value="1"/>
</dbReference>
<evidence type="ECO:0000313" key="7">
    <source>
        <dbReference type="EMBL" id="GAG37508.1"/>
    </source>
</evidence>